<proteinExistence type="predicted"/>
<keyword evidence="5" id="KW-0418">Kinase</keyword>
<dbReference type="InterPro" id="IPR003594">
    <property type="entry name" value="HATPase_dom"/>
</dbReference>
<keyword evidence="7" id="KW-0472">Membrane</keyword>
<evidence type="ECO:0000313" key="10">
    <source>
        <dbReference type="Proteomes" id="UP000698963"/>
    </source>
</evidence>
<dbReference type="InterPro" id="IPR003661">
    <property type="entry name" value="HisK_dim/P_dom"/>
</dbReference>
<dbReference type="SMART" id="SM00387">
    <property type="entry name" value="HATPase_c"/>
    <property type="match status" value="1"/>
</dbReference>
<dbReference type="RefSeq" id="WP_304121012.1">
    <property type="nucleotide sequence ID" value="NZ_DYZA01000056.1"/>
</dbReference>
<dbReference type="PRINTS" id="PR00344">
    <property type="entry name" value="BCTRLSENSOR"/>
</dbReference>
<dbReference type="Gene3D" id="1.10.287.130">
    <property type="match status" value="1"/>
</dbReference>
<dbReference type="CDD" id="cd00082">
    <property type="entry name" value="HisKA"/>
    <property type="match status" value="1"/>
</dbReference>
<dbReference type="AlphaFoldDB" id="A0A921DR18"/>
<dbReference type="CDD" id="cd00130">
    <property type="entry name" value="PAS"/>
    <property type="match status" value="1"/>
</dbReference>
<dbReference type="GO" id="GO:0000155">
    <property type="term" value="F:phosphorelay sensor kinase activity"/>
    <property type="evidence" value="ECO:0007669"/>
    <property type="project" value="InterPro"/>
</dbReference>
<dbReference type="InterPro" id="IPR004358">
    <property type="entry name" value="Sig_transdc_His_kin-like_C"/>
</dbReference>
<dbReference type="InterPro" id="IPR036097">
    <property type="entry name" value="HisK_dim/P_sf"/>
</dbReference>
<evidence type="ECO:0000256" key="7">
    <source>
        <dbReference type="ARBA" id="ARBA00023136"/>
    </source>
</evidence>
<protein>
    <recommendedName>
        <fullName evidence="2">histidine kinase</fullName>
        <ecNumber evidence="2">2.7.13.3</ecNumber>
    </recommendedName>
</protein>
<evidence type="ECO:0000256" key="5">
    <source>
        <dbReference type="ARBA" id="ARBA00022777"/>
    </source>
</evidence>
<reference evidence="9" key="1">
    <citation type="journal article" date="2021" name="PeerJ">
        <title>Extensive microbial diversity within the chicken gut microbiome revealed by metagenomics and culture.</title>
        <authorList>
            <person name="Gilroy R."/>
            <person name="Ravi A."/>
            <person name="Getino M."/>
            <person name="Pursley I."/>
            <person name="Horton D.L."/>
            <person name="Alikhan N.F."/>
            <person name="Baker D."/>
            <person name="Gharbi K."/>
            <person name="Hall N."/>
            <person name="Watson M."/>
            <person name="Adriaenssens E.M."/>
            <person name="Foster-Nyarko E."/>
            <person name="Jarju S."/>
            <person name="Secka A."/>
            <person name="Antonio M."/>
            <person name="Oren A."/>
            <person name="Chaudhuri R.R."/>
            <person name="La Ragione R."/>
            <person name="Hildebrand F."/>
            <person name="Pallen M.J."/>
        </authorList>
    </citation>
    <scope>NUCLEOTIDE SEQUENCE</scope>
    <source>
        <strain evidence="9">ChiGjej2B2-19336</strain>
    </source>
</reference>
<dbReference type="SUPFAM" id="SSF47384">
    <property type="entry name" value="Homodimeric domain of signal transducing histidine kinase"/>
    <property type="match status" value="1"/>
</dbReference>
<dbReference type="InterPro" id="IPR036890">
    <property type="entry name" value="HATPase_C_sf"/>
</dbReference>
<dbReference type="CDD" id="cd00075">
    <property type="entry name" value="HATPase"/>
    <property type="match status" value="1"/>
</dbReference>
<dbReference type="Pfam" id="PF02518">
    <property type="entry name" value="HATPase_c"/>
    <property type="match status" value="1"/>
</dbReference>
<dbReference type="Pfam" id="PF00512">
    <property type="entry name" value="HisKA"/>
    <property type="match status" value="1"/>
</dbReference>
<name>A0A921DR18_9BACT</name>
<dbReference type="Pfam" id="PF13188">
    <property type="entry name" value="PAS_8"/>
    <property type="match status" value="1"/>
</dbReference>
<dbReference type="Gene3D" id="3.30.450.20">
    <property type="entry name" value="PAS domain"/>
    <property type="match status" value="1"/>
</dbReference>
<dbReference type="SMART" id="SM00388">
    <property type="entry name" value="HisKA"/>
    <property type="match status" value="1"/>
</dbReference>
<evidence type="ECO:0000313" key="9">
    <source>
        <dbReference type="EMBL" id="HJD96591.1"/>
    </source>
</evidence>
<keyword evidence="3" id="KW-0597">Phosphoprotein</keyword>
<accession>A0A921DR18</accession>
<dbReference type="PANTHER" id="PTHR43711:SF1">
    <property type="entry name" value="HISTIDINE KINASE 1"/>
    <property type="match status" value="1"/>
</dbReference>
<feature type="domain" description="Histidine kinase" evidence="8">
    <location>
        <begin position="162"/>
        <end position="378"/>
    </location>
</feature>
<dbReference type="FunFam" id="3.30.565.10:FF:000006">
    <property type="entry name" value="Sensor histidine kinase WalK"/>
    <property type="match status" value="1"/>
</dbReference>
<comment type="caution">
    <text evidence="9">The sequence shown here is derived from an EMBL/GenBank/DDBJ whole genome shotgun (WGS) entry which is preliminary data.</text>
</comment>
<sequence length="378" mass="41909">MKAPSIIANRESCCTDLTAATGEEAKKPPLIEQFIPLDSILDSLDEGVIILDRQGVVLKANPSFCRLFTTSAVGMPASAVVPGSTFREMLDAFLHDFLPEHHSSPAFRISMENDVILSVRITPLKNNDPLFASPSAPYAVAVFHNISDLVRLNRRRREFMGEVAHELRTPLTTIIGFAETILDLPPHHTEDRQKFTGTILRNARHMALLVEDMLHLSRLESGTVPLKPTCVRAAFVLEDALDTCSRHMEAKELTADIHIDRSMNIRADAHYITQVFRNLLENSCRYAPRGSVITVTGEPSPFESMAVFTVSDQGPGIPAEDCERIFERFYRVEKERVSPSSTGLGLAICKHIVERHGGIIRAEKGPGGMFLFTIPLAQ</sequence>
<dbReference type="PROSITE" id="PS50109">
    <property type="entry name" value="HIS_KIN"/>
    <property type="match status" value="1"/>
</dbReference>
<dbReference type="PANTHER" id="PTHR43711">
    <property type="entry name" value="TWO-COMPONENT HISTIDINE KINASE"/>
    <property type="match status" value="1"/>
</dbReference>
<evidence type="ECO:0000256" key="3">
    <source>
        <dbReference type="ARBA" id="ARBA00022553"/>
    </source>
</evidence>
<gene>
    <name evidence="9" type="ORF">K8W16_02955</name>
</gene>
<reference evidence="9" key="2">
    <citation type="submission" date="2021-09" db="EMBL/GenBank/DDBJ databases">
        <authorList>
            <person name="Gilroy R."/>
        </authorList>
    </citation>
    <scope>NUCLEOTIDE SEQUENCE</scope>
    <source>
        <strain evidence="9">ChiGjej2B2-19336</strain>
    </source>
</reference>
<evidence type="ECO:0000256" key="2">
    <source>
        <dbReference type="ARBA" id="ARBA00012438"/>
    </source>
</evidence>
<dbReference type="Proteomes" id="UP000698963">
    <property type="component" value="Unassembled WGS sequence"/>
</dbReference>
<evidence type="ECO:0000256" key="4">
    <source>
        <dbReference type="ARBA" id="ARBA00022679"/>
    </source>
</evidence>
<dbReference type="EMBL" id="DYZA01000056">
    <property type="protein sequence ID" value="HJD96591.1"/>
    <property type="molecule type" value="Genomic_DNA"/>
</dbReference>
<dbReference type="EC" id="2.7.13.3" evidence="2"/>
<dbReference type="InterPro" id="IPR000014">
    <property type="entry name" value="PAS"/>
</dbReference>
<evidence type="ECO:0000259" key="8">
    <source>
        <dbReference type="PROSITE" id="PS50109"/>
    </source>
</evidence>
<dbReference type="SUPFAM" id="SSF55785">
    <property type="entry name" value="PYP-like sensor domain (PAS domain)"/>
    <property type="match status" value="1"/>
</dbReference>
<dbReference type="Gene3D" id="3.30.565.10">
    <property type="entry name" value="Histidine kinase-like ATPase, C-terminal domain"/>
    <property type="match status" value="1"/>
</dbReference>
<comment type="catalytic activity">
    <reaction evidence="1">
        <text>ATP + protein L-histidine = ADP + protein N-phospho-L-histidine.</text>
        <dbReference type="EC" id="2.7.13.3"/>
    </reaction>
</comment>
<evidence type="ECO:0000256" key="1">
    <source>
        <dbReference type="ARBA" id="ARBA00000085"/>
    </source>
</evidence>
<keyword evidence="4" id="KW-0808">Transferase</keyword>
<dbReference type="FunFam" id="1.10.287.130:FF:000001">
    <property type="entry name" value="Two-component sensor histidine kinase"/>
    <property type="match status" value="1"/>
</dbReference>
<dbReference type="InterPro" id="IPR050736">
    <property type="entry name" value="Sensor_HK_Regulatory"/>
</dbReference>
<dbReference type="InterPro" id="IPR035965">
    <property type="entry name" value="PAS-like_dom_sf"/>
</dbReference>
<keyword evidence="6" id="KW-0902">Two-component regulatory system</keyword>
<organism evidence="9 10">
    <name type="scientific">Mailhella massiliensis</name>
    <dbReference type="NCBI Taxonomy" id="1903261"/>
    <lineage>
        <taxon>Bacteria</taxon>
        <taxon>Pseudomonadati</taxon>
        <taxon>Thermodesulfobacteriota</taxon>
        <taxon>Desulfovibrionia</taxon>
        <taxon>Desulfovibrionales</taxon>
        <taxon>Desulfovibrionaceae</taxon>
        <taxon>Mailhella</taxon>
    </lineage>
</organism>
<dbReference type="SUPFAM" id="SSF55874">
    <property type="entry name" value="ATPase domain of HSP90 chaperone/DNA topoisomerase II/histidine kinase"/>
    <property type="match status" value="1"/>
</dbReference>
<dbReference type="InterPro" id="IPR005467">
    <property type="entry name" value="His_kinase_dom"/>
</dbReference>
<evidence type="ECO:0000256" key="6">
    <source>
        <dbReference type="ARBA" id="ARBA00023012"/>
    </source>
</evidence>